<dbReference type="Proteomes" id="UP000026961">
    <property type="component" value="Chromosome 1"/>
</dbReference>
<evidence type="ECO:0000313" key="2">
    <source>
        <dbReference type="Proteomes" id="UP000026961"/>
    </source>
</evidence>
<keyword evidence="2" id="KW-1185">Reference proteome</keyword>
<dbReference type="Gramene" id="OGLUM01G07410.1">
    <property type="protein sequence ID" value="OGLUM01G07410.1"/>
    <property type="gene ID" value="OGLUM01G07410"/>
</dbReference>
<proteinExistence type="predicted"/>
<organism evidence="1">
    <name type="scientific">Oryza glumipatula</name>
    <dbReference type="NCBI Taxonomy" id="40148"/>
    <lineage>
        <taxon>Eukaryota</taxon>
        <taxon>Viridiplantae</taxon>
        <taxon>Streptophyta</taxon>
        <taxon>Embryophyta</taxon>
        <taxon>Tracheophyta</taxon>
        <taxon>Spermatophyta</taxon>
        <taxon>Magnoliopsida</taxon>
        <taxon>Liliopsida</taxon>
        <taxon>Poales</taxon>
        <taxon>Poaceae</taxon>
        <taxon>BOP clade</taxon>
        <taxon>Oryzoideae</taxon>
        <taxon>Oryzeae</taxon>
        <taxon>Oryzinae</taxon>
        <taxon>Oryza</taxon>
    </lineage>
</organism>
<name>A0A0D9Y4V7_9ORYZ</name>
<dbReference type="AlphaFoldDB" id="A0A0D9Y4V7"/>
<protein>
    <submittedName>
        <fullName evidence="1">Uncharacterized protein</fullName>
    </submittedName>
</protein>
<reference evidence="1" key="2">
    <citation type="submission" date="2015-04" db="UniProtKB">
        <authorList>
            <consortium name="EnsemblPlants"/>
        </authorList>
    </citation>
    <scope>IDENTIFICATION</scope>
</reference>
<accession>A0A0D9Y4V7</accession>
<sequence length="68" mass="7292">MHGYGVDGTTACAGVKQEWGLMSATDFLVAGRLGGDILRLGSAVVFLLGRPTYVQPMKRVWPIIDAAR</sequence>
<reference evidence="1" key="1">
    <citation type="submission" date="2013-08" db="EMBL/GenBank/DDBJ databases">
        <title>Oryza genome evolution.</title>
        <authorList>
            <person name="Wing R.A."/>
            <person name="Panaud O."/>
            <person name="Oliveira A.C."/>
        </authorList>
    </citation>
    <scope>NUCLEOTIDE SEQUENCE</scope>
</reference>
<evidence type="ECO:0000313" key="1">
    <source>
        <dbReference type="EnsemblPlants" id="OGLUM01G07410.1"/>
    </source>
</evidence>
<dbReference type="HOGENOM" id="CLU_2798038_0_0_1"/>
<reference evidence="1" key="3">
    <citation type="submission" date="2018-05" db="EMBL/GenBank/DDBJ databases">
        <title>OgluRS3 (Oryza glumaepatula Reference Sequence Version 3).</title>
        <authorList>
            <person name="Zhang J."/>
            <person name="Kudrna D."/>
            <person name="Lee S."/>
            <person name="Talag J."/>
            <person name="Welchert J."/>
            <person name="Wing R.A."/>
        </authorList>
    </citation>
    <scope>NUCLEOTIDE SEQUENCE [LARGE SCALE GENOMIC DNA]</scope>
</reference>
<dbReference type="EnsemblPlants" id="OGLUM01G07410.1">
    <property type="protein sequence ID" value="OGLUM01G07410.1"/>
    <property type="gene ID" value="OGLUM01G07410"/>
</dbReference>